<dbReference type="Proteomes" id="UP000258016">
    <property type="component" value="Plasmid unnamed"/>
</dbReference>
<dbReference type="InterPro" id="IPR051459">
    <property type="entry name" value="Cytochrome_c-type_DH"/>
</dbReference>
<dbReference type="Pfam" id="PF13442">
    <property type="entry name" value="Cytochrome_CBB3"/>
    <property type="match status" value="1"/>
</dbReference>
<accession>A0ABN5BDQ4</accession>
<evidence type="ECO:0000259" key="5">
    <source>
        <dbReference type="PROSITE" id="PS51007"/>
    </source>
</evidence>
<feature type="domain" description="Cytochrome c" evidence="5">
    <location>
        <begin position="174"/>
        <end position="259"/>
    </location>
</feature>
<keyword evidence="3 4" id="KW-0408">Iron</keyword>
<evidence type="ECO:0000313" key="6">
    <source>
        <dbReference type="EMBL" id="ASR53809.1"/>
    </source>
</evidence>
<evidence type="ECO:0000256" key="2">
    <source>
        <dbReference type="ARBA" id="ARBA00022723"/>
    </source>
</evidence>
<dbReference type="EMBL" id="CP020084">
    <property type="protein sequence ID" value="ASR53809.1"/>
    <property type="molecule type" value="Genomic_DNA"/>
</dbReference>
<evidence type="ECO:0000256" key="4">
    <source>
        <dbReference type="PROSITE-ProRule" id="PRU00433"/>
    </source>
</evidence>
<evidence type="ECO:0000256" key="1">
    <source>
        <dbReference type="ARBA" id="ARBA00022617"/>
    </source>
</evidence>
<dbReference type="PROSITE" id="PS51007">
    <property type="entry name" value="CYTC"/>
    <property type="match status" value="1"/>
</dbReference>
<proteinExistence type="predicted"/>
<keyword evidence="6" id="KW-0614">Plasmid</keyword>
<dbReference type="InterPro" id="IPR009056">
    <property type="entry name" value="Cyt_c-like_dom"/>
</dbReference>
<keyword evidence="2 4" id="KW-0479">Metal-binding</keyword>
<sequence length="307" mass="32338">MIGAAGAACLFVVADRLGSPSPSEPPSFPVQLQAAGAFRPPSAADAPKDAYGDAVRFGEQLMTDTANHAPQYVGNGLVCSNCHLDAGRKAGAAPLWAAFVNFPAFRAKNGEINTFQKRVQDCFLYSLNGTPPPLGSRELIAIESYAAFMSRGLPSGMSPPGRGFPEIDAPEQAPDDRRGAMVYGQKCSACHGPDGAGQKIAGGPAYPPLWGARSYNWGAGMARIDKAAAFIRANMPQGNEGSLTVQEAWDVAHYIDGKTRPQDPRFTSSAKATRTLYQDTPFSRYGTVVGGVSLGDPSNTPQSGLVR</sequence>
<dbReference type="Pfam" id="PF21342">
    <property type="entry name" value="SoxA-TsdA_cyt-c"/>
    <property type="match status" value="1"/>
</dbReference>
<organism evidence="6 7">
    <name type="scientific">Blastomonas fulva</name>
    <dbReference type="NCBI Taxonomy" id="1550728"/>
    <lineage>
        <taxon>Bacteria</taxon>
        <taxon>Pseudomonadati</taxon>
        <taxon>Pseudomonadota</taxon>
        <taxon>Alphaproteobacteria</taxon>
        <taxon>Sphingomonadales</taxon>
        <taxon>Sphingomonadaceae</taxon>
        <taxon>Blastomonas</taxon>
    </lineage>
</organism>
<dbReference type="SUPFAM" id="SSF46626">
    <property type="entry name" value="Cytochrome c"/>
    <property type="match status" value="2"/>
</dbReference>
<name>A0ABN5BDQ4_9SPHN</name>
<dbReference type="PANTHER" id="PTHR35008">
    <property type="entry name" value="BLL4482 PROTEIN-RELATED"/>
    <property type="match status" value="1"/>
</dbReference>
<keyword evidence="1 4" id="KW-0349">Heme</keyword>
<geneLocation type="plasmid" evidence="6 7">
    <name>unnamed</name>
</geneLocation>
<evidence type="ECO:0000256" key="3">
    <source>
        <dbReference type="ARBA" id="ARBA00023004"/>
    </source>
</evidence>
<dbReference type="Gene3D" id="1.10.760.10">
    <property type="entry name" value="Cytochrome c-like domain"/>
    <property type="match status" value="2"/>
</dbReference>
<dbReference type="PANTHER" id="PTHR35008:SF9">
    <property type="entry name" value="CYTOCHROME C DOMAIN-CONTAINING PROTEIN"/>
    <property type="match status" value="1"/>
</dbReference>
<reference evidence="6 7" key="1">
    <citation type="submission" date="2017-03" db="EMBL/GenBank/DDBJ databases">
        <title>Complete genome sequence of Blastomonas fulva degrading microcsystin LR.</title>
        <authorList>
            <person name="Lee H.-g."/>
            <person name="Jin L."/>
            <person name="oh H.-M."/>
        </authorList>
    </citation>
    <scope>NUCLEOTIDE SEQUENCE [LARGE SCALE GENOMIC DNA]</scope>
    <source>
        <strain evidence="6 7">T2</strain>
        <plasmid evidence="6 7">unnamed</plasmid>
    </source>
</reference>
<keyword evidence="7" id="KW-1185">Reference proteome</keyword>
<dbReference type="InterPro" id="IPR036909">
    <property type="entry name" value="Cyt_c-like_dom_sf"/>
</dbReference>
<protein>
    <submittedName>
        <fullName evidence="6">Cytochrome C</fullName>
    </submittedName>
</protein>
<evidence type="ECO:0000313" key="7">
    <source>
        <dbReference type="Proteomes" id="UP000258016"/>
    </source>
</evidence>
<gene>
    <name evidence="6" type="ORF">B5J99_19345</name>
</gene>